<reference evidence="2" key="1">
    <citation type="submission" date="2018-06" db="EMBL/GenBank/DDBJ databases">
        <authorList>
            <person name="Zhirakovskaya E."/>
        </authorList>
    </citation>
    <scope>NUCLEOTIDE SEQUENCE</scope>
</reference>
<dbReference type="GO" id="GO:0008757">
    <property type="term" value="F:S-adenosylmethionine-dependent methyltransferase activity"/>
    <property type="evidence" value="ECO:0007669"/>
    <property type="project" value="InterPro"/>
</dbReference>
<sequence length="271" mass="30034">MSSAVSHKIDDYESLLVALQNVLGVVVTDEQRSHLVERVEPLLSAYKLDSLANLAEKLQEEASDVRTDVLDVITQRQSSWTISPEIKNVLHNYILGQLAEKARIWVVGCGQGQLAYSIAMEIASFEQKTGEAKNFELMATDLLSVDIKQAERATYSAQQLMMLNNEFKKLYVTMDSKGESGQIKNTIRQSVYFSACNLTSSIPVMGAMDLIICQEALVYFSNGVRAGIVQQFTELLKSGGILLSGHNQVIPVGQGLERVTHPEGLFYRQKS</sequence>
<dbReference type="Pfam" id="PF01739">
    <property type="entry name" value="CheR"/>
    <property type="match status" value="1"/>
</dbReference>
<dbReference type="PRINTS" id="PR00996">
    <property type="entry name" value="CHERMTFRASE"/>
</dbReference>
<dbReference type="SUPFAM" id="SSF47757">
    <property type="entry name" value="Chemotaxis receptor methyltransferase CheR, N-terminal domain"/>
    <property type="match status" value="1"/>
</dbReference>
<proteinExistence type="predicted"/>
<dbReference type="InterPro" id="IPR000780">
    <property type="entry name" value="CheR_MeTrfase"/>
</dbReference>
<accession>A0A3B0X8E4</accession>
<organism evidence="2">
    <name type="scientific">hydrothermal vent metagenome</name>
    <dbReference type="NCBI Taxonomy" id="652676"/>
    <lineage>
        <taxon>unclassified sequences</taxon>
        <taxon>metagenomes</taxon>
        <taxon>ecological metagenomes</taxon>
    </lineage>
</organism>
<gene>
    <name evidence="2" type="ORF">MNBD_GAMMA05-215</name>
</gene>
<dbReference type="Gene3D" id="3.40.50.150">
    <property type="entry name" value="Vaccinia Virus protein VP39"/>
    <property type="match status" value="1"/>
</dbReference>
<dbReference type="InterPro" id="IPR029063">
    <property type="entry name" value="SAM-dependent_MTases_sf"/>
</dbReference>
<dbReference type="SUPFAM" id="SSF53335">
    <property type="entry name" value="S-adenosyl-L-methionine-dependent methyltransferases"/>
    <property type="match status" value="1"/>
</dbReference>
<dbReference type="InterPro" id="IPR050903">
    <property type="entry name" value="Bact_Chemotaxis_MeTrfase"/>
</dbReference>
<evidence type="ECO:0000259" key="1">
    <source>
        <dbReference type="PROSITE" id="PS50123"/>
    </source>
</evidence>
<name>A0A3B0X8E4_9ZZZZ</name>
<feature type="domain" description="CheR-type methyltransferase" evidence="1">
    <location>
        <begin position="1"/>
        <end position="271"/>
    </location>
</feature>
<dbReference type="PANTHER" id="PTHR24422:SF10">
    <property type="entry name" value="CHEMOTAXIS PROTEIN METHYLTRANSFERASE 2"/>
    <property type="match status" value="1"/>
</dbReference>
<dbReference type="EMBL" id="UOFE01000025">
    <property type="protein sequence ID" value="VAW52224.1"/>
    <property type="molecule type" value="Genomic_DNA"/>
</dbReference>
<dbReference type="PROSITE" id="PS50123">
    <property type="entry name" value="CHER"/>
    <property type="match status" value="1"/>
</dbReference>
<dbReference type="AlphaFoldDB" id="A0A3B0X8E4"/>
<dbReference type="InterPro" id="IPR022642">
    <property type="entry name" value="CheR_C"/>
</dbReference>
<protein>
    <recommendedName>
        <fullName evidence="1">CheR-type methyltransferase domain-containing protein</fullName>
    </recommendedName>
</protein>
<evidence type="ECO:0000313" key="2">
    <source>
        <dbReference type="EMBL" id="VAW52224.1"/>
    </source>
</evidence>
<dbReference type="PANTHER" id="PTHR24422">
    <property type="entry name" value="CHEMOTAXIS PROTEIN METHYLTRANSFERASE"/>
    <property type="match status" value="1"/>
</dbReference>
<dbReference type="SMART" id="SM00138">
    <property type="entry name" value="MeTrc"/>
    <property type="match status" value="1"/>
</dbReference>